<name>A0A0E9VEU5_ANGAN</name>
<dbReference type="EMBL" id="GBXM01032056">
    <property type="protein sequence ID" value="JAH76521.1"/>
    <property type="molecule type" value="Transcribed_RNA"/>
</dbReference>
<sequence length="45" mass="4870">MCVCVCVLDSFPSSLFLLYLCSSRAKECCLILLTSVCLQSSPPPV</sequence>
<reference evidence="1" key="1">
    <citation type="submission" date="2014-11" db="EMBL/GenBank/DDBJ databases">
        <authorList>
            <person name="Amaro Gonzalez C."/>
        </authorList>
    </citation>
    <scope>NUCLEOTIDE SEQUENCE</scope>
</reference>
<reference evidence="1" key="2">
    <citation type="journal article" date="2015" name="Fish Shellfish Immunol.">
        <title>Early steps in the European eel (Anguilla anguilla)-Vibrio vulnificus interaction in the gills: Role of the RtxA13 toxin.</title>
        <authorList>
            <person name="Callol A."/>
            <person name="Pajuelo D."/>
            <person name="Ebbesson L."/>
            <person name="Teles M."/>
            <person name="MacKenzie S."/>
            <person name="Amaro C."/>
        </authorList>
    </citation>
    <scope>NUCLEOTIDE SEQUENCE</scope>
</reference>
<evidence type="ECO:0000313" key="1">
    <source>
        <dbReference type="EMBL" id="JAH76521.1"/>
    </source>
</evidence>
<dbReference type="AlphaFoldDB" id="A0A0E9VEU5"/>
<proteinExistence type="predicted"/>
<protein>
    <submittedName>
        <fullName evidence="1">Uncharacterized protein</fullName>
    </submittedName>
</protein>
<organism evidence="1">
    <name type="scientific">Anguilla anguilla</name>
    <name type="common">European freshwater eel</name>
    <name type="synonym">Muraena anguilla</name>
    <dbReference type="NCBI Taxonomy" id="7936"/>
    <lineage>
        <taxon>Eukaryota</taxon>
        <taxon>Metazoa</taxon>
        <taxon>Chordata</taxon>
        <taxon>Craniata</taxon>
        <taxon>Vertebrata</taxon>
        <taxon>Euteleostomi</taxon>
        <taxon>Actinopterygii</taxon>
        <taxon>Neopterygii</taxon>
        <taxon>Teleostei</taxon>
        <taxon>Anguilliformes</taxon>
        <taxon>Anguillidae</taxon>
        <taxon>Anguilla</taxon>
    </lineage>
</organism>
<accession>A0A0E9VEU5</accession>